<comment type="caution">
    <text evidence="3">The sequence shown here is derived from an EMBL/GenBank/DDBJ whole genome shotgun (WGS) entry which is preliminary data.</text>
</comment>
<evidence type="ECO:0000256" key="2">
    <source>
        <dbReference type="SAM" id="Phobius"/>
    </source>
</evidence>
<proteinExistence type="predicted"/>
<gene>
    <name evidence="3" type="ORF">LTR09_002316</name>
</gene>
<evidence type="ECO:0000313" key="4">
    <source>
        <dbReference type="Proteomes" id="UP001271007"/>
    </source>
</evidence>
<evidence type="ECO:0000256" key="1">
    <source>
        <dbReference type="SAM" id="MobiDB-lite"/>
    </source>
</evidence>
<keyword evidence="2" id="KW-0812">Transmembrane</keyword>
<sequence length="320" mass="35560">MEQPRDATNGGQPPLSFVQKLRNGERYWSYKSGLRIVLCVIMLIGIRTSAWLVATAYSSWRESYYIVGMDAAIMPFVLAIVSLSFIWSLVGILVPLLRKTHRPVHPGTAVAFDLLLWLALIATGLFTIVCIYELSYYGAGDTIDDNDYSSNYSGHYKLLSNGTWVWKLDYVSPSYTDPTYHYNSSRGHYNYIPGHNASDIKRNCGVNGCANEDALVNRLWHEKQQREKIQIVTAAVQFLGVILHFTLFVWACVDTHRRNHNDKVGAMRTAADGALRDMQARRLITIHDPALAGGAVGGGAMRQVGEGEAGPSGQRQHVPG</sequence>
<protein>
    <submittedName>
        <fullName evidence="3">Uncharacterized protein</fullName>
    </submittedName>
</protein>
<dbReference type="Proteomes" id="UP001271007">
    <property type="component" value="Unassembled WGS sequence"/>
</dbReference>
<feature type="transmembrane region" description="Helical" evidence="2">
    <location>
        <begin position="36"/>
        <end position="60"/>
    </location>
</feature>
<feature type="transmembrane region" description="Helical" evidence="2">
    <location>
        <begin position="229"/>
        <end position="253"/>
    </location>
</feature>
<evidence type="ECO:0000313" key="3">
    <source>
        <dbReference type="EMBL" id="KAK3056523.1"/>
    </source>
</evidence>
<dbReference type="AlphaFoldDB" id="A0AAJ0GFJ0"/>
<dbReference type="EMBL" id="JAWDJX010000005">
    <property type="protein sequence ID" value="KAK3056523.1"/>
    <property type="molecule type" value="Genomic_DNA"/>
</dbReference>
<feature type="transmembrane region" description="Helical" evidence="2">
    <location>
        <begin position="72"/>
        <end position="97"/>
    </location>
</feature>
<feature type="region of interest" description="Disordered" evidence="1">
    <location>
        <begin position="297"/>
        <end position="320"/>
    </location>
</feature>
<reference evidence="3" key="1">
    <citation type="submission" date="2023-04" db="EMBL/GenBank/DDBJ databases">
        <title>Black Yeasts Isolated from many extreme environments.</title>
        <authorList>
            <person name="Coleine C."/>
            <person name="Stajich J.E."/>
            <person name="Selbmann L."/>
        </authorList>
    </citation>
    <scope>NUCLEOTIDE SEQUENCE</scope>
    <source>
        <strain evidence="3">CCFEE 5312</strain>
    </source>
</reference>
<keyword evidence="2" id="KW-1133">Transmembrane helix</keyword>
<name>A0AAJ0GFJ0_9PEZI</name>
<accession>A0AAJ0GFJ0</accession>
<keyword evidence="2" id="KW-0472">Membrane</keyword>
<organism evidence="3 4">
    <name type="scientific">Extremus antarcticus</name>
    <dbReference type="NCBI Taxonomy" id="702011"/>
    <lineage>
        <taxon>Eukaryota</taxon>
        <taxon>Fungi</taxon>
        <taxon>Dikarya</taxon>
        <taxon>Ascomycota</taxon>
        <taxon>Pezizomycotina</taxon>
        <taxon>Dothideomycetes</taxon>
        <taxon>Dothideomycetidae</taxon>
        <taxon>Mycosphaerellales</taxon>
        <taxon>Extremaceae</taxon>
        <taxon>Extremus</taxon>
    </lineage>
</organism>
<feature type="transmembrane region" description="Helical" evidence="2">
    <location>
        <begin position="109"/>
        <end position="134"/>
    </location>
</feature>
<keyword evidence="4" id="KW-1185">Reference proteome</keyword>